<dbReference type="InterPro" id="IPR011991">
    <property type="entry name" value="ArsR-like_HTH"/>
</dbReference>
<accession>A0A1H2V9V6</accession>
<gene>
    <name evidence="5" type="ORF">SAMN04487960_103372</name>
</gene>
<dbReference type="EMBL" id="FNNE01000003">
    <property type="protein sequence ID" value="SDW64684.1"/>
    <property type="molecule type" value="Genomic_DNA"/>
</dbReference>
<dbReference type="InterPro" id="IPR036390">
    <property type="entry name" value="WH_DNA-bd_sf"/>
</dbReference>
<protein>
    <submittedName>
        <fullName evidence="5">Transcriptional regulator, ArsR family</fullName>
    </submittedName>
</protein>
<keyword evidence="1" id="KW-0805">Transcription regulation</keyword>
<dbReference type="GO" id="GO:0003677">
    <property type="term" value="F:DNA binding"/>
    <property type="evidence" value="ECO:0007669"/>
    <property type="project" value="UniProtKB-KW"/>
</dbReference>
<keyword evidence="6" id="KW-1185">Reference proteome</keyword>
<feature type="domain" description="HTH arsR-type" evidence="4">
    <location>
        <begin position="9"/>
        <end position="103"/>
    </location>
</feature>
<dbReference type="CDD" id="cd00090">
    <property type="entry name" value="HTH_ARSR"/>
    <property type="match status" value="1"/>
</dbReference>
<dbReference type="SUPFAM" id="SSF46785">
    <property type="entry name" value="Winged helix' DNA-binding domain"/>
    <property type="match status" value="1"/>
</dbReference>
<dbReference type="Pfam" id="PF01022">
    <property type="entry name" value="HTH_5"/>
    <property type="match status" value="1"/>
</dbReference>
<dbReference type="STRING" id="488533.SAMN04487960_103372"/>
<dbReference type="InterPro" id="IPR036388">
    <property type="entry name" value="WH-like_DNA-bd_sf"/>
</dbReference>
<dbReference type="InterPro" id="IPR001845">
    <property type="entry name" value="HTH_ArsR_DNA-bd_dom"/>
</dbReference>
<keyword evidence="3" id="KW-0804">Transcription</keyword>
<dbReference type="Gene3D" id="1.10.10.10">
    <property type="entry name" value="Winged helix-like DNA-binding domain superfamily/Winged helix DNA-binding domain"/>
    <property type="match status" value="1"/>
</dbReference>
<dbReference type="PRINTS" id="PR00778">
    <property type="entry name" value="HTHARSR"/>
</dbReference>
<reference evidence="5 6" key="1">
    <citation type="submission" date="2016-10" db="EMBL/GenBank/DDBJ databases">
        <authorList>
            <person name="de Groot N.N."/>
        </authorList>
    </citation>
    <scope>NUCLEOTIDE SEQUENCE [LARGE SCALE GENOMIC DNA]</scope>
    <source>
        <strain evidence="5 6">CGMCC 1.7059</strain>
    </source>
</reference>
<dbReference type="PANTHER" id="PTHR33154:SF28">
    <property type="entry name" value="HTH-TYPE TRANSCRIPTIONAL REGULATOR YGAV-RELATED"/>
    <property type="match status" value="1"/>
</dbReference>
<proteinExistence type="predicted"/>
<dbReference type="NCBIfam" id="NF033788">
    <property type="entry name" value="HTH_metalloreg"/>
    <property type="match status" value="1"/>
</dbReference>
<dbReference type="RefSeq" id="WP_217634542.1">
    <property type="nucleotide sequence ID" value="NZ_FNNE01000003.1"/>
</dbReference>
<evidence type="ECO:0000256" key="3">
    <source>
        <dbReference type="ARBA" id="ARBA00023163"/>
    </source>
</evidence>
<name>A0A1H2V9V6_9GAMM</name>
<sequence>MDAAIDLKQMQQSAENASQFLRSLANRDRLMLLCHLTRGEACVSELEEQSGIHQPSLSQQLGVLRREGLIEPRKQGKRVYYSIASDNVRAMLVQLYSMFCSQETVTEDD</sequence>
<dbReference type="PROSITE" id="PS50987">
    <property type="entry name" value="HTH_ARSR_2"/>
    <property type="match status" value="1"/>
</dbReference>
<evidence type="ECO:0000313" key="6">
    <source>
        <dbReference type="Proteomes" id="UP000199675"/>
    </source>
</evidence>
<evidence type="ECO:0000259" key="4">
    <source>
        <dbReference type="PROSITE" id="PS50987"/>
    </source>
</evidence>
<organism evidence="5 6">
    <name type="scientific">Marinobacter mobilis</name>
    <dbReference type="NCBI Taxonomy" id="488533"/>
    <lineage>
        <taxon>Bacteria</taxon>
        <taxon>Pseudomonadati</taxon>
        <taxon>Pseudomonadota</taxon>
        <taxon>Gammaproteobacteria</taxon>
        <taxon>Pseudomonadales</taxon>
        <taxon>Marinobacteraceae</taxon>
        <taxon>Marinobacter</taxon>
    </lineage>
</organism>
<dbReference type="GO" id="GO:0003700">
    <property type="term" value="F:DNA-binding transcription factor activity"/>
    <property type="evidence" value="ECO:0007669"/>
    <property type="project" value="InterPro"/>
</dbReference>
<dbReference type="InterPro" id="IPR051081">
    <property type="entry name" value="HTH_MetalResp_TranReg"/>
</dbReference>
<dbReference type="AlphaFoldDB" id="A0A1H2V9V6"/>
<evidence type="ECO:0000256" key="2">
    <source>
        <dbReference type="ARBA" id="ARBA00023125"/>
    </source>
</evidence>
<dbReference type="PANTHER" id="PTHR33154">
    <property type="entry name" value="TRANSCRIPTIONAL REGULATOR, ARSR FAMILY"/>
    <property type="match status" value="1"/>
</dbReference>
<evidence type="ECO:0000256" key="1">
    <source>
        <dbReference type="ARBA" id="ARBA00023015"/>
    </source>
</evidence>
<evidence type="ECO:0000313" key="5">
    <source>
        <dbReference type="EMBL" id="SDW64684.1"/>
    </source>
</evidence>
<dbReference type="SMART" id="SM00418">
    <property type="entry name" value="HTH_ARSR"/>
    <property type="match status" value="1"/>
</dbReference>
<keyword evidence="2" id="KW-0238">DNA-binding</keyword>
<dbReference type="Proteomes" id="UP000199675">
    <property type="component" value="Unassembled WGS sequence"/>
</dbReference>